<dbReference type="AlphaFoldDB" id="W6PZZ8"/>
<accession>W6PZZ8</accession>
<dbReference type="EMBL" id="HG792015">
    <property type="protein sequence ID" value="CDM29838.1"/>
    <property type="molecule type" value="Genomic_DNA"/>
</dbReference>
<proteinExistence type="predicted"/>
<dbReference type="InterPro" id="IPR032466">
    <property type="entry name" value="Metal_Hydrolase"/>
</dbReference>
<evidence type="ECO:0000313" key="3">
    <source>
        <dbReference type="Proteomes" id="UP000030686"/>
    </source>
</evidence>
<dbReference type="STRING" id="1365484.W6PZZ8"/>
<evidence type="ECO:0000259" key="1">
    <source>
        <dbReference type="Pfam" id="PF07969"/>
    </source>
</evidence>
<protein>
    <submittedName>
        <fullName evidence="2">Formylmethanofuran dehydrogenase, subunit A</fullName>
    </submittedName>
</protein>
<dbReference type="InterPro" id="IPR033932">
    <property type="entry name" value="YtcJ-like"/>
</dbReference>
<dbReference type="Gene3D" id="3.10.310.70">
    <property type="match status" value="1"/>
</dbReference>
<gene>
    <name evidence="2" type="ORF">PROQFM164_S01g003651</name>
</gene>
<dbReference type="CDD" id="cd01300">
    <property type="entry name" value="YtcJ_like"/>
    <property type="match status" value="1"/>
</dbReference>
<dbReference type="InterPro" id="IPR011059">
    <property type="entry name" value="Metal-dep_hydrolase_composite"/>
</dbReference>
<dbReference type="OrthoDB" id="3501663at2759"/>
<organism evidence="2 3">
    <name type="scientific">Penicillium roqueforti (strain FM164)</name>
    <dbReference type="NCBI Taxonomy" id="1365484"/>
    <lineage>
        <taxon>Eukaryota</taxon>
        <taxon>Fungi</taxon>
        <taxon>Dikarya</taxon>
        <taxon>Ascomycota</taxon>
        <taxon>Pezizomycotina</taxon>
        <taxon>Eurotiomycetes</taxon>
        <taxon>Eurotiomycetidae</taxon>
        <taxon>Eurotiales</taxon>
        <taxon>Aspergillaceae</taxon>
        <taxon>Penicillium</taxon>
    </lineage>
</organism>
<sequence length="576" mass="62997">MLHHLNVAQSHTANGIPCLCLICPRQLHQPNLNFNFDNSRSQLPLLPLLHHPSSLNRIIIVTTIFNNGRILCPGSWGRFVSTLVVEDDHLAHVGWDSDEAIVRVQATASTVDLRNRIVLPGFIDGHVHILNSGISLQKLDLLPCKNVADIQSSITTYAATHPSDPRILCRGWVQSVTDGNASATVLDDLDPRPIYIEALDLHSTWCNNAALKELEAESKPDPPGGKIHRYQNGTPSGLLEEAAQFDVVWPFLDRVMSMKNKVAAIDAAIRAHQRAGYTGLVDMAMGESGWVALNMYRNQRGELPMHVAVHWLVPYSKCDADICSHIDRAIEIQQTFNRKISSEFCINGIKLLCDGTVDGCTAGLHQAYGGLSNIVDPIWPADALSLAICRATNAGLQCVIYAVWDRTVQQAIDCLCQIQDLPACRHPIEHLEITTPEDAKRLGQLGIVASVQPVHLDPATFGGWPEMLEIQRCKRAFAYQEFVEGGAHLAFGTDSPTANHQALPNLYVATTRRSSIQPSLQDTINPECAVSLATAVSAATAGTAYASFSESWTGILRAGFKANFVVVDMIWAPESL</sequence>
<dbReference type="GO" id="GO:0016810">
    <property type="term" value="F:hydrolase activity, acting on carbon-nitrogen (but not peptide) bonds"/>
    <property type="evidence" value="ECO:0007669"/>
    <property type="project" value="InterPro"/>
</dbReference>
<dbReference type="Proteomes" id="UP000030686">
    <property type="component" value="Unassembled WGS sequence"/>
</dbReference>
<dbReference type="Pfam" id="PF07969">
    <property type="entry name" value="Amidohydro_3"/>
    <property type="match status" value="1"/>
</dbReference>
<dbReference type="Gene3D" id="2.30.40.10">
    <property type="entry name" value="Urease, subunit C, domain 1"/>
    <property type="match status" value="1"/>
</dbReference>
<dbReference type="PANTHER" id="PTHR22642">
    <property type="entry name" value="IMIDAZOLONEPROPIONASE"/>
    <property type="match status" value="1"/>
</dbReference>
<evidence type="ECO:0000313" key="2">
    <source>
        <dbReference type="EMBL" id="CDM29838.1"/>
    </source>
</evidence>
<dbReference type="PANTHER" id="PTHR22642:SF19">
    <property type="entry name" value="AMIDOHYDROLASE FAMILY PROTEIN (AFU_ORTHOLOGUE AFUA_5G01480)"/>
    <property type="match status" value="1"/>
</dbReference>
<dbReference type="SUPFAM" id="SSF51556">
    <property type="entry name" value="Metallo-dependent hydrolases"/>
    <property type="match status" value="1"/>
</dbReference>
<dbReference type="InterPro" id="IPR013108">
    <property type="entry name" value="Amidohydro_3"/>
</dbReference>
<keyword evidence="3" id="KW-1185">Reference proteome</keyword>
<reference evidence="2" key="1">
    <citation type="journal article" date="2014" name="Nat. Commun.">
        <title>Multiple recent horizontal transfers of a large genomic region in cheese making fungi.</title>
        <authorList>
            <person name="Cheeseman K."/>
            <person name="Ropars J."/>
            <person name="Renault P."/>
            <person name="Dupont J."/>
            <person name="Gouzy J."/>
            <person name="Branca A."/>
            <person name="Abraham A.L."/>
            <person name="Ceppi M."/>
            <person name="Conseiller E."/>
            <person name="Debuchy R."/>
            <person name="Malagnac F."/>
            <person name="Goarin A."/>
            <person name="Silar P."/>
            <person name="Lacoste S."/>
            <person name="Sallet E."/>
            <person name="Bensimon A."/>
            <person name="Giraud T."/>
            <person name="Brygoo Y."/>
        </authorList>
    </citation>
    <scope>NUCLEOTIDE SEQUENCE [LARGE SCALE GENOMIC DNA]</scope>
    <source>
        <strain evidence="2">FM164</strain>
    </source>
</reference>
<name>W6PZZ8_PENRF</name>
<dbReference type="SUPFAM" id="SSF51338">
    <property type="entry name" value="Composite domain of metallo-dependent hydrolases"/>
    <property type="match status" value="1"/>
</dbReference>
<feature type="domain" description="Amidohydrolase 3" evidence="1">
    <location>
        <begin position="110"/>
        <end position="568"/>
    </location>
</feature>
<dbReference type="Gene3D" id="3.20.20.140">
    <property type="entry name" value="Metal-dependent hydrolases"/>
    <property type="match status" value="1"/>
</dbReference>